<accession>Q3A6H3</accession>
<evidence type="ECO:0000313" key="8">
    <source>
        <dbReference type="EMBL" id="ABA88034.1"/>
    </source>
</evidence>
<feature type="binding site" evidence="6">
    <location>
        <position position="181"/>
    </location>
    <ligand>
        <name>molybdate</name>
        <dbReference type="ChEBI" id="CHEBI:36264"/>
    </ligand>
</feature>
<keyword evidence="4 7" id="KW-0732">Signal</keyword>
<dbReference type="InterPro" id="IPR050682">
    <property type="entry name" value="ModA/WtpA"/>
</dbReference>
<dbReference type="PANTHER" id="PTHR30632">
    <property type="entry name" value="MOLYBDATE-BINDING PERIPLASMIC PROTEIN"/>
    <property type="match status" value="1"/>
</dbReference>
<evidence type="ECO:0000256" key="5">
    <source>
        <dbReference type="ARBA" id="ARBA00062515"/>
    </source>
</evidence>
<dbReference type="OrthoDB" id="9785015at2"/>
<feature type="chain" id="PRO_5004223663" evidence="7">
    <location>
        <begin position="21"/>
        <end position="245"/>
    </location>
</feature>
<protein>
    <submittedName>
        <fullName evidence="8">Molybdate ABC transporter, periplasmic molybdate-binding protein</fullName>
    </submittedName>
</protein>
<feature type="binding site" evidence="6">
    <location>
        <position position="30"/>
    </location>
    <ligand>
        <name>molybdate</name>
        <dbReference type="ChEBI" id="CHEBI:36264"/>
    </ligand>
</feature>
<feature type="binding site" evidence="6">
    <location>
        <position position="163"/>
    </location>
    <ligand>
        <name>molybdate</name>
        <dbReference type="ChEBI" id="CHEBI:36264"/>
    </ligand>
</feature>
<keyword evidence="9" id="KW-1185">Reference proteome</keyword>
<dbReference type="STRING" id="338963.Pcar_0775"/>
<dbReference type="KEGG" id="pca:Pcar_0775"/>
<comment type="similarity">
    <text evidence="1">Belongs to the bacterial solute-binding protein ModA family.</text>
</comment>
<evidence type="ECO:0000256" key="7">
    <source>
        <dbReference type="SAM" id="SignalP"/>
    </source>
</evidence>
<dbReference type="PANTHER" id="PTHR30632:SF0">
    <property type="entry name" value="SULFATE-BINDING PROTEIN"/>
    <property type="match status" value="1"/>
</dbReference>
<dbReference type="InterPro" id="IPR005950">
    <property type="entry name" value="ModA"/>
</dbReference>
<dbReference type="GO" id="GO:0030973">
    <property type="term" value="F:molybdate ion binding"/>
    <property type="evidence" value="ECO:0007669"/>
    <property type="project" value="UniProtKB-ARBA"/>
</dbReference>
<reference evidence="9" key="1">
    <citation type="submission" date="2005-10" db="EMBL/GenBank/DDBJ databases">
        <title>Complete sequence of Pelobacter carbinolicus DSM 2380.</title>
        <authorList>
            <person name="Copeland A."/>
            <person name="Lucas S."/>
            <person name="Lapidus A."/>
            <person name="Barry K."/>
            <person name="Detter J.C."/>
            <person name="Glavina T."/>
            <person name="Hammon N."/>
            <person name="Israni S."/>
            <person name="Pitluck S."/>
            <person name="Chertkov O."/>
            <person name="Schmutz J."/>
            <person name="Larimer F."/>
            <person name="Land M."/>
            <person name="Kyrpides N."/>
            <person name="Ivanova N."/>
            <person name="Richardson P."/>
        </authorList>
    </citation>
    <scope>NUCLEOTIDE SEQUENCE [LARGE SCALE GENOMIC DNA]</scope>
    <source>
        <strain evidence="9">DSM 2380 / NBRC 103641 / GraBd1</strain>
    </source>
</reference>
<dbReference type="HOGENOM" id="CLU_065520_3_1_7"/>
<evidence type="ECO:0000256" key="2">
    <source>
        <dbReference type="ARBA" id="ARBA00022505"/>
    </source>
</evidence>
<gene>
    <name evidence="8" type="primary">modA-1</name>
    <name evidence="8" type="ordered locus">Pcar_0775</name>
</gene>
<dbReference type="GO" id="GO:0015689">
    <property type="term" value="P:molybdate ion transport"/>
    <property type="evidence" value="ECO:0007669"/>
    <property type="project" value="InterPro"/>
</dbReference>
<dbReference type="FunFam" id="3.40.190.10:FF:000035">
    <property type="entry name" value="Molybdate ABC transporter substrate-binding protein"/>
    <property type="match status" value="1"/>
</dbReference>
<keyword evidence="2 6" id="KW-0500">Molybdenum</keyword>
<comment type="subunit">
    <text evidence="5">The complex is composed of two ATP-binding proteins (ModC), two transmembrane proteins (ModB) and a solute-binding protein (ModA).</text>
</comment>
<dbReference type="PIRSF" id="PIRSF004846">
    <property type="entry name" value="ModA"/>
    <property type="match status" value="1"/>
</dbReference>
<dbReference type="EMBL" id="CP000142">
    <property type="protein sequence ID" value="ABA88034.1"/>
    <property type="molecule type" value="Genomic_DNA"/>
</dbReference>
<proteinExistence type="inferred from homology"/>
<dbReference type="RefSeq" id="WP_011340481.1">
    <property type="nucleotide sequence ID" value="NC_007498.2"/>
</dbReference>
<evidence type="ECO:0000256" key="3">
    <source>
        <dbReference type="ARBA" id="ARBA00022723"/>
    </source>
</evidence>
<feature type="binding site" evidence="6">
    <location>
        <position position="136"/>
    </location>
    <ligand>
        <name>molybdate</name>
        <dbReference type="ChEBI" id="CHEBI:36264"/>
    </ligand>
</feature>
<sequence length="245" mass="26242">MRSLLVALLLSILLVSPALAAEVRLSVAASMTDAVKELVATYEQKAKDVKVLPNFASSGALAKQIAQGAPADLYISANPKWMNYLVEKNMISADAVQSFAYNSLVLVGQKGPVVGKLEDILNLRRIAIGSPKSVPAGQYAQQALQAAGLYGKVQPKLILAKDVRQALMYADRGETDGAFVYKTDALLAQNAVILLEVPQSLYNEVTYPIALTAEGIKKPEAAAFLAYLKTAEAATILKKYGFVVR</sequence>
<dbReference type="NCBIfam" id="TIGR01256">
    <property type="entry name" value="modA"/>
    <property type="match status" value="1"/>
</dbReference>
<organism evidence="8 9">
    <name type="scientific">Syntrophotalea carbinolica (strain DSM 2380 / NBRC 103641 / GraBd1)</name>
    <name type="common">Pelobacter carbinolicus</name>
    <dbReference type="NCBI Taxonomy" id="338963"/>
    <lineage>
        <taxon>Bacteria</taxon>
        <taxon>Pseudomonadati</taxon>
        <taxon>Thermodesulfobacteriota</taxon>
        <taxon>Desulfuromonadia</taxon>
        <taxon>Desulfuromonadales</taxon>
        <taxon>Syntrophotaleaceae</taxon>
        <taxon>Syntrophotalea</taxon>
    </lineage>
</organism>
<evidence type="ECO:0000313" key="9">
    <source>
        <dbReference type="Proteomes" id="UP000002534"/>
    </source>
</evidence>
<reference evidence="8 9" key="2">
    <citation type="journal article" date="2012" name="BMC Genomics">
        <title>The genome of Pelobacter carbinolicus reveals surprising metabolic capabilities and physiological features.</title>
        <authorList>
            <person name="Aklujkar M."/>
            <person name="Haveman S.A."/>
            <person name="Didonato R.Jr."/>
            <person name="Chertkov O."/>
            <person name="Han C.S."/>
            <person name="Land M.L."/>
            <person name="Brown P."/>
            <person name="Lovley D.R."/>
        </authorList>
    </citation>
    <scope>NUCLEOTIDE SEQUENCE [LARGE SCALE GENOMIC DNA]</scope>
    <source>
        <strain evidence="9">DSM 2380 / NBRC 103641 / GraBd1</strain>
    </source>
</reference>
<keyword evidence="3 6" id="KW-0479">Metal-binding</keyword>
<feature type="signal peptide" evidence="7">
    <location>
        <begin position="1"/>
        <end position="20"/>
    </location>
</feature>
<dbReference type="Gene3D" id="3.40.190.10">
    <property type="entry name" value="Periplasmic binding protein-like II"/>
    <property type="match status" value="2"/>
</dbReference>
<dbReference type="eggNOG" id="COG0725">
    <property type="taxonomic scope" value="Bacteria"/>
</dbReference>
<name>Q3A6H3_SYNC1</name>
<feature type="binding site" evidence="6">
    <location>
        <position position="58"/>
    </location>
    <ligand>
        <name>molybdate</name>
        <dbReference type="ChEBI" id="CHEBI:36264"/>
    </ligand>
</feature>
<dbReference type="SUPFAM" id="SSF53850">
    <property type="entry name" value="Periplasmic binding protein-like II"/>
    <property type="match status" value="1"/>
</dbReference>
<evidence type="ECO:0000256" key="1">
    <source>
        <dbReference type="ARBA" id="ARBA00009175"/>
    </source>
</evidence>
<dbReference type="GO" id="GO:0046872">
    <property type="term" value="F:metal ion binding"/>
    <property type="evidence" value="ECO:0007669"/>
    <property type="project" value="UniProtKB-KW"/>
</dbReference>
<evidence type="ECO:0000256" key="4">
    <source>
        <dbReference type="ARBA" id="ARBA00022729"/>
    </source>
</evidence>
<dbReference type="Proteomes" id="UP000002534">
    <property type="component" value="Chromosome"/>
</dbReference>
<evidence type="ECO:0000256" key="6">
    <source>
        <dbReference type="PIRSR" id="PIRSR004846-1"/>
    </source>
</evidence>
<dbReference type="GO" id="GO:1901359">
    <property type="term" value="F:tungstate binding"/>
    <property type="evidence" value="ECO:0007669"/>
    <property type="project" value="UniProtKB-ARBA"/>
</dbReference>
<dbReference type="AlphaFoldDB" id="Q3A6H3"/>
<dbReference type="Pfam" id="PF13531">
    <property type="entry name" value="SBP_bac_11"/>
    <property type="match status" value="1"/>
</dbReference>